<feature type="chain" id="PRO_5013155320" description="Serine aminopeptidase S33 domain-containing protein" evidence="1">
    <location>
        <begin position="19"/>
        <end position="316"/>
    </location>
</feature>
<evidence type="ECO:0000256" key="1">
    <source>
        <dbReference type="SAM" id="SignalP"/>
    </source>
</evidence>
<reference evidence="3 4" key="1">
    <citation type="submission" date="2016-11" db="EMBL/GenBank/DDBJ databases">
        <authorList>
            <person name="Jaros S."/>
            <person name="Januszkiewicz K."/>
            <person name="Wedrychowicz H."/>
        </authorList>
    </citation>
    <scope>NUCLEOTIDE SEQUENCE [LARGE SCALE GENOMIC DNA]</scope>
    <source>
        <strain evidence="3 4">DSM 26897</strain>
    </source>
</reference>
<dbReference type="Pfam" id="PF12146">
    <property type="entry name" value="Hydrolase_4"/>
    <property type="match status" value="1"/>
</dbReference>
<name>A0A1M5I714_9BACT</name>
<protein>
    <recommendedName>
        <fullName evidence="2">Serine aminopeptidase S33 domain-containing protein</fullName>
    </recommendedName>
</protein>
<dbReference type="EMBL" id="FQUO01000022">
    <property type="protein sequence ID" value="SHG24095.1"/>
    <property type="molecule type" value="Genomic_DNA"/>
</dbReference>
<proteinExistence type="predicted"/>
<dbReference type="STRING" id="1302690.BUE76_15870"/>
<evidence type="ECO:0000313" key="4">
    <source>
        <dbReference type="Proteomes" id="UP000184368"/>
    </source>
</evidence>
<evidence type="ECO:0000259" key="2">
    <source>
        <dbReference type="Pfam" id="PF12146"/>
    </source>
</evidence>
<feature type="signal peptide" evidence="1">
    <location>
        <begin position="1"/>
        <end position="18"/>
    </location>
</feature>
<accession>A0A1M5I714</accession>
<sequence>MKIVYSFLLALYSLGVFAQKDSAFAETPLVLHTATGDIMGTLTLPKGGKKVPVALIHSGSGPTDRNGNNPVMQNNGLQMLAHALGEAGIATLRFDKRGVAASKAAAKSEADMRFDDFVQDAKAWVELLKKDPRFSGLYILGHSEGSLIGMIAAAGKADAFISLAGPGRPAAVVLKEQFAAQPSMVKNAAYPILDSLAAGKTVGQVPPYLLSVFRASVQPYMVSWFKYDPAKELAKLNIPILVVQGTTDMQVSVEDAVILQKANPKARLLTVPNMNHVLKTYEGTSRQENFATYSKPELPLHPLLAKEIISFLKGIR</sequence>
<dbReference type="OrthoDB" id="9809549at2"/>
<keyword evidence="4" id="KW-1185">Reference proteome</keyword>
<keyword evidence="1" id="KW-0732">Signal</keyword>
<dbReference type="PANTHER" id="PTHR43265:SF1">
    <property type="entry name" value="ESTERASE ESTD"/>
    <property type="match status" value="1"/>
</dbReference>
<dbReference type="InterPro" id="IPR029058">
    <property type="entry name" value="AB_hydrolase_fold"/>
</dbReference>
<dbReference type="SUPFAM" id="SSF53474">
    <property type="entry name" value="alpha/beta-Hydrolases"/>
    <property type="match status" value="1"/>
</dbReference>
<dbReference type="Proteomes" id="UP000184368">
    <property type="component" value="Unassembled WGS sequence"/>
</dbReference>
<dbReference type="RefSeq" id="WP_073047847.1">
    <property type="nucleotide sequence ID" value="NZ_FQUO01000022.1"/>
</dbReference>
<dbReference type="GO" id="GO:0052689">
    <property type="term" value="F:carboxylic ester hydrolase activity"/>
    <property type="evidence" value="ECO:0007669"/>
    <property type="project" value="TreeGrafter"/>
</dbReference>
<dbReference type="AlphaFoldDB" id="A0A1M5I714"/>
<feature type="domain" description="Serine aminopeptidase S33" evidence="2">
    <location>
        <begin position="78"/>
        <end position="162"/>
    </location>
</feature>
<dbReference type="PANTHER" id="PTHR43265">
    <property type="entry name" value="ESTERASE ESTD"/>
    <property type="match status" value="1"/>
</dbReference>
<dbReference type="InterPro" id="IPR022742">
    <property type="entry name" value="Hydrolase_4"/>
</dbReference>
<gene>
    <name evidence="3" type="ORF">SAMN05444008_12229</name>
</gene>
<dbReference type="InterPro" id="IPR053145">
    <property type="entry name" value="AB_hydrolase_Est10"/>
</dbReference>
<organism evidence="3 4">
    <name type="scientific">Cnuella takakiae</name>
    <dbReference type="NCBI Taxonomy" id="1302690"/>
    <lineage>
        <taxon>Bacteria</taxon>
        <taxon>Pseudomonadati</taxon>
        <taxon>Bacteroidota</taxon>
        <taxon>Chitinophagia</taxon>
        <taxon>Chitinophagales</taxon>
        <taxon>Chitinophagaceae</taxon>
        <taxon>Cnuella</taxon>
    </lineage>
</organism>
<evidence type="ECO:0000313" key="3">
    <source>
        <dbReference type="EMBL" id="SHG24095.1"/>
    </source>
</evidence>
<dbReference type="Gene3D" id="3.40.50.1820">
    <property type="entry name" value="alpha/beta hydrolase"/>
    <property type="match status" value="1"/>
</dbReference>